<protein>
    <submittedName>
        <fullName evidence="1">Uncharacterized protein</fullName>
    </submittedName>
</protein>
<sequence>MLLGKPSLLNLHFDLMQLRLLLEFQVVKFLHLSQSHLCFNLNKKLRQLQHLLDDGGHCPERYIADKMTKHRHRSINSPSGGHHYIASPLHRMSIISRFRNKYITGPSRRISPTSLYTANPTLTYNQ</sequence>
<dbReference type="AlphaFoldDB" id="A0A7R9HS15"/>
<evidence type="ECO:0000313" key="1">
    <source>
        <dbReference type="EMBL" id="CAD7432213.1"/>
    </source>
</evidence>
<name>A0A7R9HS15_9NEOP</name>
<reference evidence="1" key="1">
    <citation type="submission" date="2020-11" db="EMBL/GenBank/DDBJ databases">
        <authorList>
            <person name="Tran Van P."/>
        </authorList>
    </citation>
    <scope>NUCLEOTIDE SEQUENCE</scope>
</reference>
<accession>A0A7R9HS15</accession>
<dbReference type="EMBL" id="OB795416">
    <property type="protein sequence ID" value="CAD7432213.1"/>
    <property type="molecule type" value="Genomic_DNA"/>
</dbReference>
<gene>
    <name evidence="1" type="ORF">TMSB3V08_LOCUS8925</name>
</gene>
<organism evidence="1">
    <name type="scientific">Timema monikensis</name>
    <dbReference type="NCBI Taxonomy" id="170555"/>
    <lineage>
        <taxon>Eukaryota</taxon>
        <taxon>Metazoa</taxon>
        <taxon>Ecdysozoa</taxon>
        <taxon>Arthropoda</taxon>
        <taxon>Hexapoda</taxon>
        <taxon>Insecta</taxon>
        <taxon>Pterygota</taxon>
        <taxon>Neoptera</taxon>
        <taxon>Polyneoptera</taxon>
        <taxon>Phasmatodea</taxon>
        <taxon>Timematodea</taxon>
        <taxon>Timematoidea</taxon>
        <taxon>Timematidae</taxon>
        <taxon>Timema</taxon>
    </lineage>
</organism>
<proteinExistence type="predicted"/>